<sequence length="125" mass="13983">MQRAGGPQVPPLDPVDIKVEELLGENNATIEGVMTLDNDVLYEEANRLASQEGPAFIEISQDETQLQPLEEETSVIECTVLEPREAAGGILYSSPRARPVQTLTDLTDMEYKAEKRKLKLERMRL</sequence>
<gene>
    <name evidence="1" type="ORF">Pcinc_003771</name>
</gene>
<keyword evidence="2" id="KW-1185">Reference proteome</keyword>
<protein>
    <submittedName>
        <fullName evidence="1">Uncharacterized protein</fullName>
    </submittedName>
</protein>
<organism evidence="1 2">
    <name type="scientific">Petrolisthes cinctipes</name>
    <name type="common">Flat porcelain crab</name>
    <dbReference type="NCBI Taxonomy" id="88211"/>
    <lineage>
        <taxon>Eukaryota</taxon>
        <taxon>Metazoa</taxon>
        <taxon>Ecdysozoa</taxon>
        <taxon>Arthropoda</taxon>
        <taxon>Crustacea</taxon>
        <taxon>Multicrustacea</taxon>
        <taxon>Malacostraca</taxon>
        <taxon>Eumalacostraca</taxon>
        <taxon>Eucarida</taxon>
        <taxon>Decapoda</taxon>
        <taxon>Pleocyemata</taxon>
        <taxon>Anomura</taxon>
        <taxon>Galatheoidea</taxon>
        <taxon>Porcellanidae</taxon>
        <taxon>Petrolisthes</taxon>
    </lineage>
</organism>
<dbReference type="AlphaFoldDB" id="A0AAE1L0W7"/>
<proteinExistence type="predicted"/>
<reference evidence="1" key="1">
    <citation type="submission" date="2023-10" db="EMBL/GenBank/DDBJ databases">
        <title>Genome assemblies of two species of porcelain crab, Petrolisthes cinctipes and Petrolisthes manimaculis (Anomura: Porcellanidae).</title>
        <authorList>
            <person name="Angst P."/>
        </authorList>
    </citation>
    <scope>NUCLEOTIDE SEQUENCE</scope>
    <source>
        <strain evidence="1">PB745_01</strain>
        <tissue evidence="1">Gill</tissue>
    </source>
</reference>
<comment type="caution">
    <text evidence="1">The sequence shown here is derived from an EMBL/GenBank/DDBJ whole genome shotgun (WGS) entry which is preliminary data.</text>
</comment>
<evidence type="ECO:0000313" key="2">
    <source>
        <dbReference type="Proteomes" id="UP001286313"/>
    </source>
</evidence>
<dbReference type="Proteomes" id="UP001286313">
    <property type="component" value="Unassembled WGS sequence"/>
</dbReference>
<dbReference type="EMBL" id="JAWQEG010000261">
    <property type="protein sequence ID" value="KAK3892401.1"/>
    <property type="molecule type" value="Genomic_DNA"/>
</dbReference>
<evidence type="ECO:0000313" key="1">
    <source>
        <dbReference type="EMBL" id="KAK3892401.1"/>
    </source>
</evidence>
<accession>A0AAE1L0W7</accession>
<name>A0AAE1L0W7_PETCI</name>